<dbReference type="AlphaFoldDB" id="A0A6N4SUB2"/>
<gene>
    <name evidence="2" type="ordered locus">CHU_2651</name>
</gene>
<accession>A0A6N4SUB2</accession>
<proteinExistence type="predicted"/>
<keyword evidence="1" id="KW-0472">Membrane</keyword>
<evidence type="ECO:0000313" key="2">
    <source>
        <dbReference type="EMBL" id="ABG59903.1"/>
    </source>
</evidence>
<dbReference type="KEGG" id="chu:CHU_2651"/>
<keyword evidence="3" id="KW-1185">Reference proteome</keyword>
<feature type="transmembrane region" description="Helical" evidence="1">
    <location>
        <begin position="101"/>
        <end position="122"/>
    </location>
</feature>
<feature type="transmembrane region" description="Helical" evidence="1">
    <location>
        <begin position="47"/>
        <end position="63"/>
    </location>
</feature>
<protein>
    <submittedName>
        <fullName evidence="2">Uncharacterized protein</fullName>
    </submittedName>
</protein>
<evidence type="ECO:0000256" key="1">
    <source>
        <dbReference type="SAM" id="Phobius"/>
    </source>
</evidence>
<dbReference type="EMBL" id="CP000383">
    <property type="protein sequence ID" value="ABG59903.1"/>
    <property type="molecule type" value="Genomic_DNA"/>
</dbReference>
<keyword evidence="1" id="KW-0812">Transmembrane</keyword>
<sequence length="271" mass="31646">MDKQFLQQLLCIFLLRMLGNNEPATIRKHSSINLMKNIFIYCFDKWWRPLLFFILIAGLLILNSELNIRFIKKPLLYLSNVSVIVIFISICYQLYKRQFWKGIYTFLVLLSAGIISMMTSMVDGDHWADDLIIPSDIQIENPINVYSGSDSILTGKKAQTDLILYNSGQPGMYQYIFRTAKIESGTIYLKAFEITQDEELSTEYLEENTLTRVNNPSDSIVHYSSPNIFTIYEGDWGKYYAARFEVWLRPSSGENERKIFNKNFKIEGWMH</sequence>
<feature type="transmembrane region" description="Helical" evidence="1">
    <location>
        <begin position="75"/>
        <end position="95"/>
    </location>
</feature>
<reference evidence="2 3" key="1">
    <citation type="journal article" date="2007" name="Appl. Environ. Microbiol.">
        <title>Genome sequence of the cellulolytic gliding bacterium Cytophaga hutchinsonii.</title>
        <authorList>
            <person name="Xie G."/>
            <person name="Bruce D.C."/>
            <person name="Challacombe J.F."/>
            <person name="Chertkov O."/>
            <person name="Detter J.C."/>
            <person name="Gilna P."/>
            <person name="Han C.S."/>
            <person name="Lucas S."/>
            <person name="Misra M."/>
            <person name="Myers G.L."/>
            <person name="Richardson P."/>
            <person name="Tapia R."/>
            <person name="Thayer N."/>
            <person name="Thompson L.S."/>
            <person name="Brettin T.S."/>
            <person name="Henrissat B."/>
            <person name="Wilson D.B."/>
            <person name="McBride M.J."/>
        </authorList>
    </citation>
    <scope>NUCLEOTIDE SEQUENCE [LARGE SCALE GENOMIC DNA]</scope>
    <source>
        <strain evidence="3">ATCC 33406 / DSM 1761 / CIP 103989 / NBRC 15051 / NCIMB 9469 / D465</strain>
    </source>
</reference>
<keyword evidence="1" id="KW-1133">Transmembrane helix</keyword>
<name>A0A6N4SUB2_CYTH3</name>
<dbReference type="Proteomes" id="UP000001822">
    <property type="component" value="Chromosome"/>
</dbReference>
<organism evidence="2 3">
    <name type="scientific">Cytophaga hutchinsonii (strain ATCC 33406 / DSM 1761 / CIP 103989 / NBRC 15051 / NCIMB 9469 / D465)</name>
    <dbReference type="NCBI Taxonomy" id="269798"/>
    <lineage>
        <taxon>Bacteria</taxon>
        <taxon>Pseudomonadati</taxon>
        <taxon>Bacteroidota</taxon>
        <taxon>Cytophagia</taxon>
        <taxon>Cytophagales</taxon>
        <taxon>Cytophagaceae</taxon>
        <taxon>Cytophaga</taxon>
    </lineage>
</organism>
<evidence type="ECO:0000313" key="3">
    <source>
        <dbReference type="Proteomes" id="UP000001822"/>
    </source>
</evidence>